<dbReference type="KEGG" id="led:BBK82_35405"/>
<dbReference type="InterPro" id="IPR038740">
    <property type="entry name" value="BioF2-like_GNAT_dom"/>
</dbReference>
<reference evidence="2 3" key="1">
    <citation type="submission" date="2016-07" db="EMBL/GenBank/DDBJ databases">
        <title>Complete genome sequence of the Lentzea guizhouensis DHS C013.</title>
        <authorList>
            <person name="Cao C."/>
        </authorList>
    </citation>
    <scope>NUCLEOTIDE SEQUENCE [LARGE SCALE GENOMIC DNA]</scope>
    <source>
        <strain evidence="2 3">DHS C013</strain>
    </source>
</reference>
<dbReference type="STRING" id="1586287.BBK82_35405"/>
<accession>A0A1B2HS56</accession>
<sequence>MSLVLHAETDRARWLEAWRALPTREPFAHPDFVAMFAARGVRPLAAVDSGAIFPFLLRDLEAEHWTEPGENRRDVAVPYGYGGAFVTGPGVDPDLFWKRFDSWAHDHRVVCADARIFLQRDEVLPMSGWSEQPACDSAVVDLARYRALRDQSFSSSVRRNIRQAGRAGLTVAVEHDEAAWQAFREIYRATMDRRRATGSYYFTDAFFVRLHGLLGNLARLFVVRDASGEPLSGEVVLLGTTRAYSYLAGSTGPGRRSHANELCKGAVCDWLVRGPWQEFVLGGGNRPDDALLEYKLRFAPGGRRSYSTGSKVYDEAAYAELVRLRHAFHERERLEAHVPRRFPAYR</sequence>
<feature type="domain" description="BioF2-like acetyltransferase" evidence="1">
    <location>
        <begin position="152"/>
        <end position="286"/>
    </location>
</feature>
<gene>
    <name evidence="2" type="ORF">BBK82_35405</name>
</gene>
<dbReference type="Pfam" id="PF13480">
    <property type="entry name" value="Acetyltransf_6"/>
    <property type="match status" value="1"/>
</dbReference>
<organism evidence="2 3">
    <name type="scientific">Lentzea guizhouensis</name>
    <dbReference type="NCBI Taxonomy" id="1586287"/>
    <lineage>
        <taxon>Bacteria</taxon>
        <taxon>Bacillati</taxon>
        <taxon>Actinomycetota</taxon>
        <taxon>Actinomycetes</taxon>
        <taxon>Pseudonocardiales</taxon>
        <taxon>Pseudonocardiaceae</taxon>
        <taxon>Lentzea</taxon>
    </lineage>
</organism>
<proteinExistence type="predicted"/>
<keyword evidence="3" id="KW-1185">Reference proteome</keyword>
<dbReference type="OrthoDB" id="9785911at2"/>
<dbReference type="SUPFAM" id="SSF55729">
    <property type="entry name" value="Acyl-CoA N-acyltransferases (Nat)"/>
    <property type="match status" value="1"/>
</dbReference>
<dbReference type="Gene3D" id="3.40.630.30">
    <property type="match status" value="1"/>
</dbReference>
<dbReference type="InterPro" id="IPR016181">
    <property type="entry name" value="Acyl_CoA_acyltransferase"/>
</dbReference>
<dbReference type="AlphaFoldDB" id="A0A1B2HS56"/>
<dbReference type="Proteomes" id="UP000093053">
    <property type="component" value="Chromosome"/>
</dbReference>
<dbReference type="EMBL" id="CP016793">
    <property type="protein sequence ID" value="ANZ40515.1"/>
    <property type="molecule type" value="Genomic_DNA"/>
</dbReference>
<dbReference type="RefSeq" id="WP_065918853.1">
    <property type="nucleotide sequence ID" value="NZ_CP016793.1"/>
</dbReference>
<evidence type="ECO:0000313" key="3">
    <source>
        <dbReference type="Proteomes" id="UP000093053"/>
    </source>
</evidence>
<protein>
    <recommendedName>
        <fullName evidence="1">BioF2-like acetyltransferase domain-containing protein</fullName>
    </recommendedName>
</protein>
<name>A0A1B2HS56_9PSEU</name>
<evidence type="ECO:0000259" key="1">
    <source>
        <dbReference type="Pfam" id="PF13480"/>
    </source>
</evidence>
<evidence type="ECO:0000313" key="2">
    <source>
        <dbReference type="EMBL" id="ANZ40515.1"/>
    </source>
</evidence>